<dbReference type="Pfam" id="PF02810">
    <property type="entry name" value="SEC-C"/>
    <property type="match status" value="1"/>
</dbReference>
<dbReference type="GO" id="GO:0008564">
    <property type="term" value="F:protein-exporting ATPase activity"/>
    <property type="evidence" value="ECO:0007669"/>
    <property type="project" value="UniProtKB-EC"/>
</dbReference>
<dbReference type="InterPro" id="IPR014001">
    <property type="entry name" value="Helicase_ATP-bd"/>
</dbReference>
<dbReference type="GO" id="GO:0005829">
    <property type="term" value="C:cytosol"/>
    <property type="evidence" value="ECO:0007669"/>
    <property type="project" value="TreeGrafter"/>
</dbReference>
<keyword evidence="9" id="KW-0862">Zinc</keyword>
<evidence type="ECO:0000256" key="12">
    <source>
        <dbReference type="ARBA" id="ARBA00022967"/>
    </source>
</evidence>
<dbReference type="Pfam" id="PF07517">
    <property type="entry name" value="SecA_DEAD"/>
    <property type="match status" value="1"/>
</dbReference>
<dbReference type="PROSITE" id="PS01312">
    <property type="entry name" value="SECA"/>
    <property type="match status" value="1"/>
</dbReference>
<dbReference type="PANTHER" id="PTHR30612:SF0">
    <property type="entry name" value="CHLOROPLAST PROTEIN-TRANSPORTING ATPASE"/>
    <property type="match status" value="1"/>
</dbReference>
<dbReference type="GO" id="GO:0005524">
    <property type="term" value="F:ATP binding"/>
    <property type="evidence" value="ECO:0007669"/>
    <property type="project" value="UniProtKB-UniRule"/>
</dbReference>
<evidence type="ECO:0000256" key="2">
    <source>
        <dbReference type="ARBA" id="ARBA00007650"/>
    </source>
</evidence>
<dbReference type="InterPro" id="IPR036670">
    <property type="entry name" value="SecA_X-link_sf"/>
</dbReference>
<dbReference type="SUPFAM" id="SSF81886">
    <property type="entry name" value="Helical scaffold and wing domains of SecA"/>
    <property type="match status" value="1"/>
</dbReference>
<evidence type="ECO:0000256" key="5">
    <source>
        <dbReference type="ARBA" id="ARBA00022490"/>
    </source>
</evidence>
<dbReference type="Gene3D" id="3.90.1440.10">
    <property type="entry name" value="SecA, preprotein cross-linking domain"/>
    <property type="match status" value="1"/>
</dbReference>
<dbReference type="Pfam" id="PF01043">
    <property type="entry name" value="SecA_PP_bind"/>
    <property type="match status" value="1"/>
</dbReference>
<evidence type="ECO:0000256" key="13">
    <source>
        <dbReference type="ARBA" id="ARBA00023010"/>
    </source>
</evidence>
<comment type="function">
    <text evidence="15">Part of the Sec protein translocase complex. Interacts with the SecYEG preprotein conducting channel. Has a central role in coupling the hydrolysis of ATP to the transfer of proteins into and across the cell membrane, serving as an ATP-driven molecular motor driving the stepwise translocation of polypeptide chains across the membrane.</text>
</comment>
<evidence type="ECO:0000259" key="18">
    <source>
        <dbReference type="PROSITE" id="PS51196"/>
    </source>
</evidence>
<feature type="domain" description="SecA family profile" evidence="18">
    <location>
        <begin position="1"/>
        <end position="642"/>
    </location>
</feature>
<dbReference type="FunFam" id="3.90.1440.10:FF:000001">
    <property type="entry name" value="Preprotein translocase subunit SecA"/>
    <property type="match status" value="1"/>
</dbReference>
<dbReference type="InterPro" id="IPR011130">
    <property type="entry name" value="SecA_preprotein_X-link_dom"/>
</dbReference>
<dbReference type="GO" id="GO:0046872">
    <property type="term" value="F:metal ion binding"/>
    <property type="evidence" value="ECO:0007669"/>
    <property type="project" value="UniProtKB-KW"/>
</dbReference>
<feature type="binding site" evidence="15">
    <location>
        <position position="85"/>
    </location>
    <ligand>
        <name>ATP</name>
        <dbReference type="ChEBI" id="CHEBI:30616"/>
    </ligand>
</feature>
<dbReference type="GO" id="GO:0031522">
    <property type="term" value="C:cell envelope Sec protein transport complex"/>
    <property type="evidence" value="ECO:0007669"/>
    <property type="project" value="TreeGrafter"/>
</dbReference>
<dbReference type="SMART" id="SM00958">
    <property type="entry name" value="SecA_PP_bind"/>
    <property type="match status" value="1"/>
</dbReference>
<dbReference type="NCBIfam" id="NF009538">
    <property type="entry name" value="PRK12904.1"/>
    <property type="match status" value="1"/>
</dbReference>
<keyword evidence="6" id="KW-0997">Cell inner membrane</keyword>
<dbReference type="InterPro" id="IPR004027">
    <property type="entry name" value="SEC_C_motif"/>
</dbReference>
<protein>
    <recommendedName>
        <fullName evidence="15 16">Protein translocase subunit SecA</fullName>
        <ecNumber evidence="15">7.4.2.8</ecNumber>
    </recommendedName>
</protein>
<evidence type="ECO:0000313" key="19">
    <source>
        <dbReference type="EMBL" id="MCI5756017.1"/>
    </source>
</evidence>
<gene>
    <name evidence="15 19" type="primary">secA</name>
    <name evidence="19" type="ORF">MR241_06960</name>
</gene>
<comment type="similarity">
    <text evidence="2 15 16">Belongs to the SecA family.</text>
</comment>
<dbReference type="EC" id="7.4.2.8" evidence="15"/>
<evidence type="ECO:0000256" key="1">
    <source>
        <dbReference type="ARBA" id="ARBA00001947"/>
    </source>
</evidence>
<comment type="subcellular location">
    <subcellularLocation>
        <location evidence="15">Cell membrane</location>
        <topology evidence="15">Peripheral membrane protein</topology>
        <orientation evidence="15">Cytoplasmic side</orientation>
    </subcellularLocation>
    <subcellularLocation>
        <location evidence="15">Cytoplasm</location>
    </subcellularLocation>
    <text evidence="15">Distribution is 50-50.</text>
</comment>
<dbReference type="Pfam" id="PF07516">
    <property type="entry name" value="SecA_SW"/>
    <property type="match status" value="1"/>
</dbReference>
<dbReference type="InterPro" id="IPR011115">
    <property type="entry name" value="SecA_DEAD"/>
</dbReference>
<keyword evidence="4 15" id="KW-1003">Cell membrane</keyword>
<dbReference type="InterPro" id="IPR000185">
    <property type="entry name" value="SecA"/>
</dbReference>
<organism evidence="19 20">
    <name type="scientific">Candidatus Colimorpha enterica</name>
    <dbReference type="NCBI Taxonomy" id="3083063"/>
    <lineage>
        <taxon>Bacteria</taxon>
        <taxon>Pseudomonadati</taxon>
        <taxon>Bacteroidota</taxon>
        <taxon>Bacteroidia</taxon>
        <taxon>Bacteroidales</taxon>
        <taxon>Candidatus Colimorpha</taxon>
    </lineage>
</organism>
<dbReference type="GO" id="GO:0005886">
    <property type="term" value="C:plasma membrane"/>
    <property type="evidence" value="ECO:0007669"/>
    <property type="project" value="UniProtKB-SubCell"/>
</dbReference>
<evidence type="ECO:0000256" key="16">
    <source>
        <dbReference type="RuleBase" id="RU003874"/>
    </source>
</evidence>
<keyword evidence="12 15" id="KW-1278">Translocase</keyword>
<dbReference type="InterPro" id="IPR027417">
    <property type="entry name" value="P-loop_NTPase"/>
</dbReference>
<dbReference type="FunFam" id="3.40.50.300:FF:000113">
    <property type="entry name" value="Preprotein translocase subunit SecA"/>
    <property type="match status" value="1"/>
</dbReference>
<dbReference type="SMART" id="SM00957">
    <property type="entry name" value="SecA_DEAD"/>
    <property type="match status" value="1"/>
</dbReference>
<dbReference type="AlphaFoldDB" id="A0AAE3K0H7"/>
<dbReference type="SUPFAM" id="SSF81767">
    <property type="entry name" value="Pre-protein crosslinking domain of SecA"/>
    <property type="match status" value="1"/>
</dbReference>
<keyword evidence="10 15" id="KW-0067">ATP-binding</keyword>
<evidence type="ECO:0000256" key="10">
    <source>
        <dbReference type="ARBA" id="ARBA00022840"/>
    </source>
</evidence>
<dbReference type="PRINTS" id="PR00906">
    <property type="entry name" value="SECA"/>
</dbReference>
<comment type="cofactor">
    <cofactor evidence="1">
        <name>Zn(2+)</name>
        <dbReference type="ChEBI" id="CHEBI:29105"/>
    </cofactor>
</comment>
<keyword evidence="3 15" id="KW-0813">Transport</keyword>
<dbReference type="CDD" id="cd18803">
    <property type="entry name" value="SF2_C_secA"/>
    <property type="match status" value="1"/>
</dbReference>
<dbReference type="InterPro" id="IPR020937">
    <property type="entry name" value="SecA_CS"/>
</dbReference>
<proteinExistence type="inferred from homology"/>
<dbReference type="HAMAP" id="MF_01382">
    <property type="entry name" value="SecA"/>
    <property type="match status" value="1"/>
</dbReference>
<comment type="subunit">
    <text evidence="15">Monomer and homodimer. Part of the essential Sec protein translocation apparatus which comprises SecA, SecYEG and auxiliary proteins SecDF. Other proteins may also be involved.</text>
</comment>
<dbReference type="PROSITE" id="PS51192">
    <property type="entry name" value="HELICASE_ATP_BIND_1"/>
    <property type="match status" value="1"/>
</dbReference>
<comment type="caution">
    <text evidence="19">The sequence shown here is derived from an EMBL/GenBank/DDBJ whole genome shotgun (WGS) entry which is preliminary data.</text>
</comment>
<dbReference type="PROSITE" id="PS51196">
    <property type="entry name" value="SECA_MOTOR_DEAD"/>
    <property type="match status" value="1"/>
</dbReference>
<dbReference type="GO" id="GO:0017038">
    <property type="term" value="P:protein import"/>
    <property type="evidence" value="ECO:0007669"/>
    <property type="project" value="InterPro"/>
</dbReference>
<dbReference type="InterPro" id="IPR036266">
    <property type="entry name" value="SecA_Wing/Scaffold_sf"/>
</dbReference>
<feature type="binding site" evidence="15">
    <location>
        <position position="507"/>
    </location>
    <ligand>
        <name>ATP</name>
        <dbReference type="ChEBI" id="CHEBI:30616"/>
    </ligand>
</feature>
<keyword evidence="14 15" id="KW-0472">Membrane</keyword>
<keyword evidence="11 15" id="KW-0653">Protein transport</keyword>
<dbReference type="EMBL" id="JALEMU010000113">
    <property type="protein sequence ID" value="MCI5756017.1"/>
    <property type="molecule type" value="Genomic_DNA"/>
</dbReference>
<dbReference type="Gene3D" id="1.10.3060.10">
    <property type="entry name" value="Helical scaffold and wing domains of SecA"/>
    <property type="match status" value="1"/>
</dbReference>
<sequence length="916" mass="103596">MGLITKIFGTYSQRQIKKIIPTVDAIENLADRYRAMSDEELRSMTDVLKKRLADGETTDDILPDAFAVIREADDRVLGKRPFRVQLMGGIILHQGRIAEMKTGEGKTLVATLPAYLNALTGEGVHIVTVNEYLAGLGAEEMGRVYGFLGLTTGLIVHDQTKEEKQKAYNADITYGTNNEFGFDYLRDNMVIYKERLTQRGHAFAIVDEVDSILIDEARTPLIISGEGEKSTDLYDRADAFVRTLRQFRIKEIDSKESTDTLDADYIVDEKAKTAVLTEAGVKKAEQFFNIENLSDPENTTLSHHINQAIKAHGVMMKDVDYVNKDGQIIIVDSFTGRMMFGRRYSDGLHQAIEAKEHVKIEKENKTLATITFQNYFRMYKKLSGMTGTALTEENEFREIYNLDVVEIPTNKPMIRIDHHDVVYKNKKGKYDAIINQVIECHEKGQPVLVGTVSIEKSEELSKLLRREGIKHTVLNAKYHEKEAEIVAGAGKYGTVTISTNMAGRGTDIMLGGNPEFMAKQDMLKQGYDEDVVGLAIGSSTSVSEEVLAARKVFRELFDRYKREIEPEAEKIKAAGGLFIIGTERHESRRIDNQLRGRSGRQGDPGESRFFLSLDDDLMRLFGSERILGMVERLGLEDDQPIEARILSNSIENAQKQLEDNNFARRKNVLSYDDVMNQQRTVIYKQRREVLDGCDLHDKMTDMITTVVDDEVNLCVNPEAPNDWKFDELRNYFLGTLCSDGDFRYTDEELSNVVPDDIKEELEKRAEALYAEKEKIFGTEQMREIERVLLLRNVDEKWMDHLEAMEDLKGSVGLNAYAQRNPISEYRIAAADMFDAMIASIREDTVRMLLSVQPRRQEIKRVEVAKVTGASFEGAGPIKKKPVVLKKAQKVGRNDPCPCGSGKKYKKCCGINDSSAE</sequence>
<keyword evidence="5 15" id="KW-0963">Cytoplasm</keyword>
<keyword evidence="13 15" id="KW-0811">Translocation</keyword>
<evidence type="ECO:0000256" key="4">
    <source>
        <dbReference type="ARBA" id="ARBA00022475"/>
    </source>
</evidence>
<dbReference type="GO" id="GO:0006605">
    <property type="term" value="P:protein targeting"/>
    <property type="evidence" value="ECO:0007669"/>
    <property type="project" value="UniProtKB-UniRule"/>
</dbReference>
<feature type="domain" description="Helicase ATP-binding" evidence="17">
    <location>
        <begin position="87"/>
        <end position="225"/>
    </location>
</feature>
<dbReference type="CDD" id="cd17928">
    <property type="entry name" value="DEXDc_SecA"/>
    <property type="match status" value="1"/>
</dbReference>
<evidence type="ECO:0000256" key="8">
    <source>
        <dbReference type="ARBA" id="ARBA00022741"/>
    </source>
</evidence>
<name>A0AAE3K0H7_9BACT</name>
<dbReference type="Gene3D" id="3.40.50.300">
    <property type="entry name" value="P-loop containing nucleotide triphosphate hydrolases"/>
    <property type="match status" value="2"/>
</dbReference>
<dbReference type="NCBIfam" id="TIGR00963">
    <property type="entry name" value="secA"/>
    <property type="match status" value="1"/>
</dbReference>
<dbReference type="GO" id="GO:0065002">
    <property type="term" value="P:intracellular protein transmembrane transport"/>
    <property type="evidence" value="ECO:0007669"/>
    <property type="project" value="UniProtKB-UniRule"/>
</dbReference>
<dbReference type="SUPFAM" id="SSF52540">
    <property type="entry name" value="P-loop containing nucleoside triphosphate hydrolases"/>
    <property type="match status" value="2"/>
</dbReference>
<keyword evidence="8 15" id="KW-0547">Nucleotide-binding</keyword>
<evidence type="ECO:0000256" key="7">
    <source>
        <dbReference type="ARBA" id="ARBA00022723"/>
    </source>
</evidence>
<dbReference type="InterPro" id="IPR044722">
    <property type="entry name" value="SecA_SF2_C"/>
</dbReference>
<dbReference type="PANTHER" id="PTHR30612">
    <property type="entry name" value="SECA INNER MEMBRANE COMPONENT OF SEC PROTEIN SECRETION SYSTEM"/>
    <property type="match status" value="1"/>
</dbReference>
<accession>A0AAE3K0H7</accession>
<evidence type="ECO:0000256" key="3">
    <source>
        <dbReference type="ARBA" id="ARBA00022448"/>
    </source>
</evidence>
<feature type="binding site" evidence="15">
    <location>
        <begin position="103"/>
        <end position="107"/>
    </location>
    <ligand>
        <name>ATP</name>
        <dbReference type="ChEBI" id="CHEBI:30616"/>
    </ligand>
</feature>
<comment type="catalytic activity">
    <reaction evidence="15">
        <text>ATP + H2O + cellular proteinSide 1 = ADP + phosphate + cellular proteinSide 2.</text>
        <dbReference type="EC" id="7.4.2.8"/>
    </reaction>
</comment>
<keyword evidence="7" id="KW-0479">Metal-binding</keyword>
<evidence type="ECO:0000256" key="15">
    <source>
        <dbReference type="HAMAP-Rule" id="MF_01382"/>
    </source>
</evidence>
<evidence type="ECO:0000256" key="14">
    <source>
        <dbReference type="ARBA" id="ARBA00023136"/>
    </source>
</evidence>
<evidence type="ECO:0000259" key="17">
    <source>
        <dbReference type="PROSITE" id="PS51192"/>
    </source>
</evidence>
<dbReference type="InterPro" id="IPR014018">
    <property type="entry name" value="SecA_motor_DEAD"/>
</dbReference>
<evidence type="ECO:0000256" key="11">
    <source>
        <dbReference type="ARBA" id="ARBA00022927"/>
    </source>
</evidence>
<evidence type="ECO:0000313" key="20">
    <source>
        <dbReference type="Proteomes" id="UP001139365"/>
    </source>
</evidence>
<dbReference type="GO" id="GO:0043952">
    <property type="term" value="P:protein transport by the Sec complex"/>
    <property type="evidence" value="ECO:0007669"/>
    <property type="project" value="UniProtKB-ARBA"/>
</dbReference>
<dbReference type="InterPro" id="IPR011116">
    <property type="entry name" value="SecA_Wing/Scaffold"/>
</dbReference>
<dbReference type="Proteomes" id="UP001139365">
    <property type="component" value="Unassembled WGS sequence"/>
</dbReference>
<reference evidence="19 20" key="1">
    <citation type="submission" date="2022-03" db="EMBL/GenBank/DDBJ databases">
        <title>Metagenome-assembled genomes from swine fecal metagenomes.</title>
        <authorList>
            <person name="Holman D.B."/>
            <person name="Kommadath A."/>
        </authorList>
    </citation>
    <scope>NUCLEOTIDE SEQUENCE [LARGE SCALE GENOMIC DNA]</scope>
    <source>
        <strain evidence="19">SUG147</strain>
    </source>
</reference>
<evidence type="ECO:0000256" key="9">
    <source>
        <dbReference type="ARBA" id="ARBA00022833"/>
    </source>
</evidence>
<dbReference type="Pfam" id="PF21090">
    <property type="entry name" value="P-loop_SecA"/>
    <property type="match status" value="1"/>
</dbReference>
<evidence type="ECO:0000256" key="6">
    <source>
        <dbReference type="ARBA" id="ARBA00022519"/>
    </source>
</evidence>